<dbReference type="Pfam" id="PF06985">
    <property type="entry name" value="HET"/>
    <property type="match status" value="1"/>
</dbReference>
<dbReference type="EMBL" id="JABCIY010000258">
    <property type="protein sequence ID" value="KAF7186281.1"/>
    <property type="molecule type" value="Genomic_DNA"/>
</dbReference>
<feature type="domain" description="Heterokaryon incompatibility" evidence="1">
    <location>
        <begin position="183"/>
        <end position="330"/>
    </location>
</feature>
<organism evidence="2 3">
    <name type="scientific">Pseudocercospora fuligena</name>
    <dbReference type="NCBI Taxonomy" id="685502"/>
    <lineage>
        <taxon>Eukaryota</taxon>
        <taxon>Fungi</taxon>
        <taxon>Dikarya</taxon>
        <taxon>Ascomycota</taxon>
        <taxon>Pezizomycotina</taxon>
        <taxon>Dothideomycetes</taxon>
        <taxon>Dothideomycetidae</taxon>
        <taxon>Mycosphaerellales</taxon>
        <taxon>Mycosphaerellaceae</taxon>
        <taxon>Pseudocercospora</taxon>
    </lineage>
</organism>
<reference evidence="2" key="1">
    <citation type="submission" date="2020-04" db="EMBL/GenBank/DDBJ databases">
        <title>Draft genome resource of the tomato pathogen Pseudocercospora fuligena.</title>
        <authorList>
            <person name="Zaccaron A."/>
        </authorList>
    </citation>
    <scope>NUCLEOTIDE SEQUENCE</scope>
    <source>
        <strain evidence="2">PF001</strain>
    </source>
</reference>
<gene>
    <name evidence="2" type="ORF">HII31_12356</name>
</gene>
<accession>A0A8H6R820</accession>
<name>A0A8H6R820_9PEZI</name>
<evidence type="ECO:0000313" key="2">
    <source>
        <dbReference type="EMBL" id="KAF7186281.1"/>
    </source>
</evidence>
<dbReference type="InterPro" id="IPR010730">
    <property type="entry name" value="HET"/>
</dbReference>
<keyword evidence="3" id="KW-1185">Reference proteome</keyword>
<dbReference type="PANTHER" id="PTHR24148">
    <property type="entry name" value="ANKYRIN REPEAT DOMAIN-CONTAINING PROTEIN 39 HOMOLOG-RELATED"/>
    <property type="match status" value="1"/>
</dbReference>
<sequence length="736" mass="82700">MTTPKGKHTFFPTDGGLKIILPGEETSGVSYSPPFRIATRNTNPLPYESNVTFGPGNIEYPADPGVAYNYRRNWDLDFDKRSLRDFLESMQPRSCRSPMSAGLYRTIDNGLEMRVLEIDPAQSGEPISGRLRHLTLEFEFPPEFNVPEPNANYEILGPGLATTSYTAPASFGIDVESRELVPYTALSYVWGDQVETCSVEIEGHTISVTSSLLGALQNLRHEKEHVILWVDQICIDQNSDRDKEKQIRLMDRIYRRAWTTAIWIGEEPDQGAFRALQGLYEATQGRTDLSAEEIELMRNPDPRLEAAGTFLKLEALFDRPWFTRTWVIQEAALSRAAYLVTGNTYVCWQTFCGWADALLDFGIFREKVVSSSQDDEAPIHGWQSAREIYKIGEANYMFVGRPSVLRILADTRYAKASKAVDKIFSVLGLCNLDIEPDYSITAPELFQKVANHIVDNGYGHNVFRLLSCVDHEPQVDLPSWAVDWSKPRVTAPLAFSTSSFNCFDAGGYGMLRGDVKQWLCRRNDRQLVVTGKPFSTITVLSASLKVFELIPDAVALSQSSWKACVDFATAREQYGAATFASFVSTVTAGKDSTLRQKSPSEFANVASLLCDTVSGRKPTFTDQIYSKRHQQGHFTLEHLKQRSMGRHFQGFKKAFAAAVNKRRLCWTANGNLALVPRTARTSDEIWAFPRSAVAFVLRSAPEHGQYLVIGECYCHEVMDGKFVRDELVPLRDVRLV</sequence>
<dbReference type="OrthoDB" id="2288928at2759"/>
<dbReference type="Proteomes" id="UP000660729">
    <property type="component" value="Unassembled WGS sequence"/>
</dbReference>
<evidence type="ECO:0000313" key="3">
    <source>
        <dbReference type="Proteomes" id="UP000660729"/>
    </source>
</evidence>
<proteinExistence type="predicted"/>
<protein>
    <submittedName>
        <fullName evidence="2">Heterokaryon incompatibility protein 6, OR allele</fullName>
    </submittedName>
</protein>
<dbReference type="PANTHER" id="PTHR24148:SF73">
    <property type="entry name" value="HET DOMAIN PROTEIN (AFU_ORTHOLOGUE AFUA_8G01020)"/>
    <property type="match status" value="1"/>
</dbReference>
<dbReference type="InterPro" id="IPR052895">
    <property type="entry name" value="HetReg/Transcr_Mod"/>
</dbReference>
<evidence type="ECO:0000259" key="1">
    <source>
        <dbReference type="Pfam" id="PF06985"/>
    </source>
</evidence>
<comment type="caution">
    <text evidence="2">The sequence shown here is derived from an EMBL/GenBank/DDBJ whole genome shotgun (WGS) entry which is preliminary data.</text>
</comment>
<dbReference type="AlphaFoldDB" id="A0A8H6R820"/>
<dbReference type="Pfam" id="PF26639">
    <property type="entry name" value="Het-6_barrel"/>
    <property type="match status" value="1"/>
</dbReference>